<feature type="chain" id="PRO_5005291371" evidence="16">
    <location>
        <begin position="33"/>
        <end position="711"/>
    </location>
</feature>
<dbReference type="InterPro" id="IPR012910">
    <property type="entry name" value="Plug_dom"/>
</dbReference>
<dbReference type="SUPFAM" id="SSF56935">
    <property type="entry name" value="Porins"/>
    <property type="match status" value="1"/>
</dbReference>
<keyword evidence="7 16" id="KW-0732">Signal</keyword>
<dbReference type="Pfam" id="PF00593">
    <property type="entry name" value="TonB_dep_Rec_b-barrel"/>
    <property type="match status" value="1"/>
</dbReference>
<evidence type="ECO:0000313" key="19">
    <source>
        <dbReference type="EMBL" id="KMS50823.1"/>
    </source>
</evidence>
<feature type="domain" description="TonB-dependent receptor plug" evidence="18">
    <location>
        <begin position="69"/>
        <end position="163"/>
    </location>
</feature>
<evidence type="ECO:0000256" key="12">
    <source>
        <dbReference type="ARBA" id="ARBA00023170"/>
    </source>
</evidence>
<dbReference type="PATRIC" id="fig|1114963.3.peg.4722"/>
<dbReference type="InterPro" id="IPR039426">
    <property type="entry name" value="TonB-dep_rcpt-like"/>
</dbReference>
<dbReference type="GO" id="GO:0038023">
    <property type="term" value="F:signaling receptor activity"/>
    <property type="evidence" value="ECO:0007669"/>
    <property type="project" value="InterPro"/>
</dbReference>
<evidence type="ECO:0000256" key="14">
    <source>
        <dbReference type="PROSITE-ProRule" id="PRU01360"/>
    </source>
</evidence>
<keyword evidence="8" id="KW-0408">Iron</keyword>
<dbReference type="CDD" id="cd01347">
    <property type="entry name" value="ligand_gated_channel"/>
    <property type="match status" value="1"/>
</dbReference>
<dbReference type="InterPro" id="IPR036942">
    <property type="entry name" value="Beta-barrel_TonB_sf"/>
</dbReference>
<proteinExistence type="inferred from homology"/>
<dbReference type="EMBL" id="JACU01000014">
    <property type="protein sequence ID" value="KMS50823.1"/>
    <property type="molecule type" value="Genomic_DNA"/>
</dbReference>
<dbReference type="InterPro" id="IPR010105">
    <property type="entry name" value="TonB_sidphr_rcpt"/>
</dbReference>
<dbReference type="NCBIfam" id="TIGR01783">
    <property type="entry name" value="TonB-siderophor"/>
    <property type="match status" value="1"/>
</dbReference>
<dbReference type="Gene3D" id="2.170.130.10">
    <property type="entry name" value="TonB-dependent receptor, plug domain"/>
    <property type="match status" value="1"/>
</dbReference>
<dbReference type="Proteomes" id="UP000052268">
    <property type="component" value="Unassembled WGS sequence"/>
</dbReference>
<evidence type="ECO:0000313" key="20">
    <source>
        <dbReference type="Proteomes" id="UP000052268"/>
    </source>
</evidence>
<dbReference type="GO" id="GO:0015891">
    <property type="term" value="P:siderophore transport"/>
    <property type="evidence" value="ECO:0007669"/>
    <property type="project" value="InterPro"/>
</dbReference>
<dbReference type="InterPro" id="IPR000531">
    <property type="entry name" value="Beta-barrel_TonB"/>
</dbReference>
<evidence type="ECO:0000256" key="6">
    <source>
        <dbReference type="ARBA" id="ARBA00022692"/>
    </source>
</evidence>
<name>A0A0J7XI45_9SPHN</name>
<evidence type="ECO:0000256" key="15">
    <source>
        <dbReference type="RuleBase" id="RU003357"/>
    </source>
</evidence>
<dbReference type="PROSITE" id="PS52016">
    <property type="entry name" value="TONB_DEPENDENT_REC_3"/>
    <property type="match status" value="1"/>
</dbReference>
<evidence type="ECO:0000256" key="11">
    <source>
        <dbReference type="ARBA" id="ARBA00023136"/>
    </source>
</evidence>
<keyword evidence="12 19" id="KW-0675">Receptor</keyword>
<dbReference type="Pfam" id="PF07715">
    <property type="entry name" value="Plug"/>
    <property type="match status" value="1"/>
</dbReference>
<evidence type="ECO:0000256" key="1">
    <source>
        <dbReference type="ARBA" id="ARBA00004571"/>
    </source>
</evidence>
<evidence type="ECO:0000256" key="5">
    <source>
        <dbReference type="ARBA" id="ARBA00022496"/>
    </source>
</evidence>
<evidence type="ECO:0000256" key="8">
    <source>
        <dbReference type="ARBA" id="ARBA00023004"/>
    </source>
</evidence>
<dbReference type="GO" id="GO:0015344">
    <property type="term" value="F:siderophore uptake transmembrane transporter activity"/>
    <property type="evidence" value="ECO:0007669"/>
    <property type="project" value="TreeGrafter"/>
</dbReference>
<feature type="domain" description="TonB-dependent receptor-like beta-barrel" evidence="17">
    <location>
        <begin position="255"/>
        <end position="668"/>
    </location>
</feature>
<keyword evidence="4 14" id="KW-1134">Transmembrane beta strand</keyword>
<keyword evidence="9" id="KW-0406">Ion transport</keyword>
<keyword evidence="13 14" id="KW-0998">Cell outer membrane</keyword>
<keyword evidence="5" id="KW-0410">Iron transport</keyword>
<dbReference type="InterPro" id="IPR037066">
    <property type="entry name" value="Plug_dom_sf"/>
</dbReference>
<dbReference type="PANTHER" id="PTHR32552:SF68">
    <property type="entry name" value="FERRICHROME OUTER MEMBRANE TRANSPORTER_PHAGE RECEPTOR"/>
    <property type="match status" value="1"/>
</dbReference>
<dbReference type="PANTHER" id="PTHR32552">
    <property type="entry name" value="FERRICHROME IRON RECEPTOR-RELATED"/>
    <property type="match status" value="1"/>
</dbReference>
<evidence type="ECO:0000256" key="13">
    <source>
        <dbReference type="ARBA" id="ARBA00023237"/>
    </source>
</evidence>
<evidence type="ECO:0000259" key="17">
    <source>
        <dbReference type="Pfam" id="PF00593"/>
    </source>
</evidence>
<accession>A0A0J7XI45</accession>
<keyword evidence="6 14" id="KW-0812">Transmembrane</keyword>
<feature type="signal peptide" evidence="16">
    <location>
        <begin position="1"/>
        <end position="32"/>
    </location>
</feature>
<dbReference type="Gene3D" id="2.40.170.20">
    <property type="entry name" value="TonB-dependent receptor, beta-barrel domain"/>
    <property type="match status" value="1"/>
</dbReference>
<comment type="subcellular location">
    <subcellularLocation>
        <location evidence="1 14">Cell outer membrane</location>
        <topology evidence="1 14">Multi-pass membrane protein</topology>
    </subcellularLocation>
</comment>
<keyword evidence="11 14" id="KW-0472">Membrane</keyword>
<dbReference type="GO" id="GO:0009279">
    <property type="term" value="C:cell outer membrane"/>
    <property type="evidence" value="ECO:0007669"/>
    <property type="project" value="UniProtKB-SubCell"/>
</dbReference>
<keyword evidence="10 15" id="KW-0798">TonB box</keyword>
<keyword evidence="3 14" id="KW-0813">Transport</keyword>
<gene>
    <name evidence="19" type="ORF">V474_05385</name>
</gene>
<evidence type="ECO:0000256" key="4">
    <source>
        <dbReference type="ARBA" id="ARBA00022452"/>
    </source>
</evidence>
<evidence type="ECO:0000256" key="10">
    <source>
        <dbReference type="ARBA" id="ARBA00023077"/>
    </source>
</evidence>
<evidence type="ECO:0000256" key="16">
    <source>
        <dbReference type="SAM" id="SignalP"/>
    </source>
</evidence>
<evidence type="ECO:0000259" key="18">
    <source>
        <dbReference type="Pfam" id="PF07715"/>
    </source>
</evidence>
<organism evidence="19 20">
    <name type="scientific">Novosphingobium barchaimii LL02</name>
    <dbReference type="NCBI Taxonomy" id="1114963"/>
    <lineage>
        <taxon>Bacteria</taxon>
        <taxon>Pseudomonadati</taxon>
        <taxon>Pseudomonadota</taxon>
        <taxon>Alphaproteobacteria</taxon>
        <taxon>Sphingomonadales</taxon>
        <taxon>Sphingomonadaceae</taxon>
        <taxon>Novosphingobium</taxon>
    </lineage>
</organism>
<evidence type="ECO:0000256" key="3">
    <source>
        <dbReference type="ARBA" id="ARBA00022448"/>
    </source>
</evidence>
<sequence>MPRCFSPSRAHSLASCVAAIPLMLGIAAPASADEAPVADDAGESIVVTARAQKLYRVTNTEIGKIAADPMDVPQSVQVINSEMIEDQGARDIRDLYRNVPGVSADNYATVTYRGFSQDVTYYDGLRGDPFQTFSVPQLFTIERVEFLKGPAGMLYGSGSPGGTINYVTKKPGDVFGGNVRVIGGGRNRYGGSADVTGPLDAAGDITARAGLFYEDMDSYRDKASSRTFVGDAGLAVKLAPDTKLTVQLTDYDQNLPGNRLRGIPIDADGNFYAKRSWNHNDPDDYIRYNGLVTQARLDSKLTDALSFNAAARWFKYDEDQKYHEPVALRDTDADGVYDTITREYRDQKRKVDGLSFGANLVAKVSTGSVDHTILLGGDWYRENSSGTNYATRSVPTRSLIDPDYTTDSRPDLSNVTPSYSDARALRRGVYLQEQMGLGEHVILVAGLRRDWFDDADYIEGADASAAATTWRAGAIYKPRKDVSLYVSWSEAFEPQSVTDQSPLAGGPFAPETGSQWEVGAKTDLMDGRVQATLAAYRIVRRNVLQIDDSQDAVNGIDQLAPIGEVTSKGIEATLTADITNDWLVSANYAYNDTRVTGSVEGQAVDRSVGGRFPNAPQNKAGFWTRYQVAAIDTAFSVGGQYVSSQIDRSGDRLKPFTVFDATISHDFGIFDAKFRIENIFDKFYAVSGFTGPKGAYIGNARSWFVELRRKF</sequence>
<keyword evidence="20" id="KW-1185">Reference proteome</keyword>
<comment type="caution">
    <text evidence="19">The sequence shown here is derived from an EMBL/GenBank/DDBJ whole genome shotgun (WGS) entry which is preliminary data.</text>
</comment>
<evidence type="ECO:0000256" key="7">
    <source>
        <dbReference type="ARBA" id="ARBA00022729"/>
    </source>
</evidence>
<reference evidence="19 20" key="1">
    <citation type="journal article" date="2015" name="G3 (Bethesda)">
        <title>Insights into Ongoing Evolution of the Hexachlorocyclohexane Catabolic Pathway from Comparative Genomics of Ten Sphingomonadaceae Strains.</title>
        <authorList>
            <person name="Pearce S.L."/>
            <person name="Oakeshott J.G."/>
            <person name="Pandey G."/>
        </authorList>
    </citation>
    <scope>NUCLEOTIDE SEQUENCE [LARGE SCALE GENOMIC DNA]</scope>
    <source>
        <strain evidence="19 20">LL02</strain>
    </source>
</reference>
<evidence type="ECO:0000256" key="2">
    <source>
        <dbReference type="ARBA" id="ARBA00009810"/>
    </source>
</evidence>
<dbReference type="AlphaFoldDB" id="A0A0J7XI45"/>
<evidence type="ECO:0000256" key="9">
    <source>
        <dbReference type="ARBA" id="ARBA00023065"/>
    </source>
</evidence>
<comment type="similarity">
    <text evidence="2 14 15">Belongs to the TonB-dependent receptor family.</text>
</comment>
<protein>
    <submittedName>
        <fullName evidence="19">TonB-denpendent receptor</fullName>
    </submittedName>
</protein>